<gene>
    <name evidence="1" type="ORF">OKA05_01980</name>
</gene>
<evidence type="ECO:0000313" key="2">
    <source>
        <dbReference type="Proteomes" id="UP001320876"/>
    </source>
</evidence>
<dbReference type="Proteomes" id="UP001320876">
    <property type="component" value="Unassembled WGS sequence"/>
</dbReference>
<comment type="caution">
    <text evidence="1">The sequence shown here is derived from an EMBL/GenBank/DDBJ whole genome shotgun (WGS) entry which is preliminary data.</text>
</comment>
<name>A0ABT3GCF0_9BACT</name>
<keyword evidence="2" id="KW-1185">Reference proteome</keyword>
<dbReference type="RefSeq" id="WP_264485410.1">
    <property type="nucleotide sequence ID" value="NZ_JAPDDT010000001.1"/>
</dbReference>
<proteinExistence type="predicted"/>
<protein>
    <submittedName>
        <fullName evidence="1">Uncharacterized protein</fullName>
    </submittedName>
</protein>
<dbReference type="EMBL" id="JAPDDT010000001">
    <property type="protein sequence ID" value="MCW1921301.1"/>
    <property type="molecule type" value="Genomic_DNA"/>
</dbReference>
<sequence>MTVTEMEQALDAAENELRRADTCADRMARMLKGRLRKVSSGYTLKALKAELANYNAHTGRWKEDK</sequence>
<organism evidence="1 2">
    <name type="scientific">Luteolibacter arcticus</name>
    <dbReference type="NCBI Taxonomy" id="1581411"/>
    <lineage>
        <taxon>Bacteria</taxon>
        <taxon>Pseudomonadati</taxon>
        <taxon>Verrucomicrobiota</taxon>
        <taxon>Verrucomicrobiia</taxon>
        <taxon>Verrucomicrobiales</taxon>
        <taxon>Verrucomicrobiaceae</taxon>
        <taxon>Luteolibacter</taxon>
    </lineage>
</organism>
<evidence type="ECO:0000313" key="1">
    <source>
        <dbReference type="EMBL" id="MCW1921301.1"/>
    </source>
</evidence>
<accession>A0ABT3GCF0</accession>
<reference evidence="1 2" key="1">
    <citation type="submission" date="2022-10" db="EMBL/GenBank/DDBJ databases">
        <title>Luteolibacter arcticus strain CCTCC AB 2014275, whole genome shotgun sequencing project.</title>
        <authorList>
            <person name="Zhao G."/>
            <person name="Shen L."/>
        </authorList>
    </citation>
    <scope>NUCLEOTIDE SEQUENCE [LARGE SCALE GENOMIC DNA]</scope>
    <source>
        <strain evidence="1 2">CCTCC AB 2014275</strain>
    </source>
</reference>